<comment type="caution">
    <text evidence="2">The sequence shown here is derived from an EMBL/GenBank/DDBJ whole genome shotgun (WGS) entry which is preliminary data.</text>
</comment>
<dbReference type="Proteomes" id="UP001596456">
    <property type="component" value="Unassembled WGS sequence"/>
</dbReference>
<evidence type="ECO:0000313" key="3">
    <source>
        <dbReference type="Proteomes" id="UP001596456"/>
    </source>
</evidence>
<evidence type="ECO:0000313" key="2">
    <source>
        <dbReference type="EMBL" id="MFC7334318.1"/>
    </source>
</evidence>
<name>A0ABW2KYU8_9PROT</name>
<organism evidence="2 3">
    <name type="scientific">Rhodocista pekingensis</name>
    <dbReference type="NCBI Taxonomy" id="201185"/>
    <lineage>
        <taxon>Bacteria</taxon>
        <taxon>Pseudomonadati</taxon>
        <taxon>Pseudomonadota</taxon>
        <taxon>Alphaproteobacteria</taxon>
        <taxon>Rhodospirillales</taxon>
        <taxon>Azospirillaceae</taxon>
        <taxon>Rhodocista</taxon>
    </lineage>
</organism>
<gene>
    <name evidence="2" type="ORF">ACFQPS_14210</name>
</gene>
<dbReference type="RefSeq" id="WP_377359880.1">
    <property type="nucleotide sequence ID" value="NZ_JBHTCM010000015.1"/>
</dbReference>
<protein>
    <recommendedName>
        <fullName evidence="4">Lipoprotein</fullName>
    </recommendedName>
</protein>
<proteinExistence type="predicted"/>
<evidence type="ECO:0000256" key="1">
    <source>
        <dbReference type="SAM" id="MobiDB-lite"/>
    </source>
</evidence>
<keyword evidence="3" id="KW-1185">Reference proteome</keyword>
<reference evidence="3" key="1">
    <citation type="journal article" date="2019" name="Int. J. Syst. Evol. Microbiol.">
        <title>The Global Catalogue of Microorganisms (GCM) 10K type strain sequencing project: providing services to taxonomists for standard genome sequencing and annotation.</title>
        <authorList>
            <consortium name="The Broad Institute Genomics Platform"/>
            <consortium name="The Broad Institute Genome Sequencing Center for Infectious Disease"/>
            <person name="Wu L."/>
            <person name="Ma J."/>
        </authorList>
    </citation>
    <scope>NUCLEOTIDE SEQUENCE [LARGE SCALE GENOMIC DNA]</scope>
    <source>
        <strain evidence="3">CGMCC 1.16275</strain>
    </source>
</reference>
<evidence type="ECO:0008006" key="4">
    <source>
        <dbReference type="Google" id="ProtNLM"/>
    </source>
</evidence>
<feature type="region of interest" description="Disordered" evidence="1">
    <location>
        <begin position="1"/>
        <end position="21"/>
    </location>
</feature>
<dbReference type="EMBL" id="JBHTCM010000015">
    <property type="protein sequence ID" value="MFC7334318.1"/>
    <property type="molecule type" value="Genomic_DNA"/>
</dbReference>
<accession>A0ABW2KYU8</accession>
<sequence length="189" mass="19642">MTTRDDHNTGNPPRKAAARPHGRAVIARGLLAAVALAGLAGCESAKGFRPGCPNVGVLRDAGTYRVPGADGAALATAVINPPDAICEYSDDGVTIGTSFTISARAADGFGGTVPVEYFVAVTDPQRNVIAKQVFSTTILMAGGSGAVGEETEQFIPAPKTVDARYYEVLVGFQLPPEQVETNRQVNQGR</sequence>